<dbReference type="Proteomes" id="UP000642284">
    <property type="component" value="Unassembled WGS sequence"/>
</dbReference>
<proteinExistence type="predicted"/>
<protein>
    <submittedName>
        <fullName evidence="1">Uncharacterized protein</fullName>
    </submittedName>
</protein>
<name>A0ABR7SSW7_9ACTN</name>
<evidence type="ECO:0000313" key="1">
    <source>
        <dbReference type="EMBL" id="MBC9717879.1"/>
    </source>
</evidence>
<reference evidence="1 2" key="1">
    <citation type="submission" date="2020-08" db="EMBL/GenBank/DDBJ databases">
        <title>Genemic of Streptomyces polyaspartic.</title>
        <authorList>
            <person name="Liu W."/>
        </authorList>
    </citation>
    <scope>NUCLEOTIDE SEQUENCE [LARGE SCALE GENOMIC DNA]</scope>
    <source>
        <strain evidence="1 2">TRM66268-LWL</strain>
    </source>
</reference>
<evidence type="ECO:0000313" key="2">
    <source>
        <dbReference type="Proteomes" id="UP000642284"/>
    </source>
</evidence>
<organism evidence="1 2">
    <name type="scientific">Streptomyces polyasparticus</name>
    <dbReference type="NCBI Taxonomy" id="2767826"/>
    <lineage>
        <taxon>Bacteria</taxon>
        <taxon>Bacillati</taxon>
        <taxon>Actinomycetota</taxon>
        <taxon>Actinomycetes</taxon>
        <taxon>Kitasatosporales</taxon>
        <taxon>Streptomycetaceae</taxon>
        <taxon>Streptomyces</taxon>
    </lineage>
</organism>
<accession>A0ABR7SSW7</accession>
<dbReference type="RefSeq" id="WP_187818326.1">
    <property type="nucleotide sequence ID" value="NZ_JACTVJ010000022.1"/>
</dbReference>
<dbReference type="EMBL" id="JACTVJ010000022">
    <property type="protein sequence ID" value="MBC9717879.1"/>
    <property type="molecule type" value="Genomic_DNA"/>
</dbReference>
<sequence>MTQPPPKTPPRRPVRMCVECGVLTDDPVLVAEVHQGTGPGFNVYACRGCAPSTRPHADCQCPLPPSEA</sequence>
<comment type="caution">
    <text evidence="1">The sequence shown here is derived from an EMBL/GenBank/DDBJ whole genome shotgun (WGS) entry which is preliminary data.</text>
</comment>
<keyword evidence="2" id="KW-1185">Reference proteome</keyword>
<gene>
    <name evidence="1" type="ORF">H9Y04_35650</name>
</gene>